<accession>A0A6J6FH49</accession>
<feature type="domain" description="SsuA/THI5-like" evidence="13">
    <location>
        <begin position="70"/>
        <end position="288"/>
    </location>
</feature>
<gene>
    <name evidence="14" type="ORF">UFOPK1493_03442</name>
</gene>
<organism evidence="14">
    <name type="scientific">freshwater metagenome</name>
    <dbReference type="NCBI Taxonomy" id="449393"/>
    <lineage>
        <taxon>unclassified sequences</taxon>
        <taxon>metagenomes</taxon>
        <taxon>ecological metagenomes</taxon>
    </lineage>
</organism>
<comment type="pathway">
    <text evidence="2">Cofactor biosynthesis; thiamine diphosphate biosynthesis.</text>
</comment>
<keyword evidence="7" id="KW-0663">Pyridoxal phosphate</keyword>
<dbReference type="GO" id="GO:0046872">
    <property type="term" value="F:metal ion binding"/>
    <property type="evidence" value="ECO:0007669"/>
    <property type="project" value="UniProtKB-KW"/>
</dbReference>
<dbReference type="PANTHER" id="PTHR31528">
    <property type="entry name" value="4-AMINO-5-HYDROXYMETHYL-2-METHYLPYRIMIDINE PHOSPHATE SYNTHASE THI11-RELATED"/>
    <property type="match status" value="1"/>
</dbReference>
<evidence type="ECO:0000256" key="7">
    <source>
        <dbReference type="ARBA" id="ARBA00022898"/>
    </source>
</evidence>
<evidence type="ECO:0000256" key="10">
    <source>
        <dbReference type="ARBA" id="ARBA00033171"/>
    </source>
</evidence>
<dbReference type="AlphaFoldDB" id="A0A6J6FH49"/>
<evidence type="ECO:0000256" key="12">
    <source>
        <dbReference type="SAM" id="MobiDB-lite"/>
    </source>
</evidence>
<evidence type="ECO:0000256" key="8">
    <source>
        <dbReference type="ARBA" id="ARBA00022977"/>
    </source>
</evidence>
<evidence type="ECO:0000256" key="2">
    <source>
        <dbReference type="ARBA" id="ARBA00004948"/>
    </source>
</evidence>
<comment type="catalytic activity">
    <reaction evidence="11">
        <text>N(6)-(pyridoxal phosphate)-L-lysyl-[4-amino-5-hydroxymethyl-2-methylpyrimidine phosphate synthase] + L-histidyl-[4-amino-5-hydroxymethyl-2-methylpyrimidine phosphate synthase] + 2 Fe(3+) + 4 H2O = L-lysyl-[4-amino-5-hydroxymethyl-2-methylpyrimidine phosphate synthase] + (2S)-2-amino-5-hydroxy-4-oxopentanoyl-[4-amino-5-hydroxymethyl-2-methylpyrimidine phosphate synthase] + 4-amino-2-methyl-5-(phosphooxymethyl)pyrimidine + 3-oxopropanoate + 2 Fe(2+) + 2 H(+)</text>
        <dbReference type="Rhea" id="RHEA:65756"/>
        <dbReference type="Rhea" id="RHEA-COMP:16892"/>
        <dbReference type="Rhea" id="RHEA-COMP:16893"/>
        <dbReference type="Rhea" id="RHEA-COMP:16894"/>
        <dbReference type="Rhea" id="RHEA-COMP:16895"/>
        <dbReference type="ChEBI" id="CHEBI:15377"/>
        <dbReference type="ChEBI" id="CHEBI:15378"/>
        <dbReference type="ChEBI" id="CHEBI:29033"/>
        <dbReference type="ChEBI" id="CHEBI:29034"/>
        <dbReference type="ChEBI" id="CHEBI:29969"/>
        <dbReference type="ChEBI" id="CHEBI:29979"/>
        <dbReference type="ChEBI" id="CHEBI:33190"/>
        <dbReference type="ChEBI" id="CHEBI:58354"/>
        <dbReference type="ChEBI" id="CHEBI:143915"/>
        <dbReference type="ChEBI" id="CHEBI:157692"/>
    </reaction>
    <physiologicalReaction direction="left-to-right" evidence="11">
        <dbReference type="Rhea" id="RHEA:65757"/>
    </physiologicalReaction>
</comment>
<dbReference type="PROSITE" id="PS51257">
    <property type="entry name" value="PROKAR_LIPOPROTEIN"/>
    <property type="match status" value="1"/>
</dbReference>
<dbReference type="InterPro" id="IPR027939">
    <property type="entry name" value="NMT1/THI5"/>
</dbReference>
<dbReference type="GO" id="GO:0009228">
    <property type="term" value="P:thiamine biosynthetic process"/>
    <property type="evidence" value="ECO:0007669"/>
    <property type="project" value="UniProtKB-KW"/>
</dbReference>
<keyword evidence="9" id="KW-0408">Iron</keyword>
<dbReference type="InterPro" id="IPR015168">
    <property type="entry name" value="SsuA/THI5"/>
</dbReference>
<dbReference type="EMBL" id="CAEZSR010000192">
    <property type="protein sequence ID" value="CAB4586324.1"/>
    <property type="molecule type" value="Genomic_DNA"/>
</dbReference>
<dbReference type="Gene3D" id="3.40.190.10">
    <property type="entry name" value="Periplasmic binding protein-like II"/>
    <property type="match status" value="2"/>
</dbReference>
<evidence type="ECO:0000256" key="5">
    <source>
        <dbReference type="ARBA" id="ARBA00022679"/>
    </source>
</evidence>
<comment type="function">
    <text evidence="1">Responsible for the formation of the pyrimidine heterocycle in the thiamine biosynthesis pathway. Catalyzes the formation of hydroxymethylpyrimidine phosphate (HMP-P) from histidine and pyridoxal phosphate (PLP). The protein uses PLP and the active site histidine to form HMP-P, generating an inactive enzyme. The enzyme can only undergo a single turnover, which suggests it is a suicide enzyme.</text>
</comment>
<comment type="similarity">
    <text evidence="3">Belongs to the NMT1/THI5 family.</text>
</comment>
<comment type="subunit">
    <text evidence="4">Homodimer.</text>
</comment>
<keyword evidence="6" id="KW-0479">Metal-binding</keyword>
<evidence type="ECO:0000256" key="1">
    <source>
        <dbReference type="ARBA" id="ARBA00003469"/>
    </source>
</evidence>
<evidence type="ECO:0000313" key="14">
    <source>
        <dbReference type="EMBL" id="CAB4586324.1"/>
    </source>
</evidence>
<evidence type="ECO:0000256" key="6">
    <source>
        <dbReference type="ARBA" id="ARBA00022723"/>
    </source>
</evidence>
<name>A0A6J6FH49_9ZZZZ</name>
<feature type="compositionally biased region" description="Low complexity" evidence="12">
    <location>
        <begin position="32"/>
        <end position="46"/>
    </location>
</feature>
<evidence type="ECO:0000256" key="11">
    <source>
        <dbReference type="ARBA" id="ARBA00048179"/>
    </source>
</evidence>
<evidence type="ECO:0000256" key="4">
    <source>
        <dbReference type="ARBA" id="ARBA00011738"/>
    </source>
</evidence>
<keyword evidence="5" id="KW-0808">Transferase</keyword>
<dbReference type="Pfam" id="PF09084">
    <property type="entry name" value="NMT1"/>
    <property type="match status" value="1"/>
</dbReference>
<dbReference type="SUPFAM" id="SSF53850">
    <property type="entry name" value="Periplasmic binding protein-like II"/>
    <property type="match status" value="1"/>
</dbReference>
<reference evidence="14" key="1">
    <citation type="submission" date="2020-05" db="EMBL/GenBank/DDBJ databases">
        <authorList>
            <person name="Chiriac C."/>
            <person name="Salcher M."/>
            <person name="Ghai R."/>
            <person name="Kavagutti S V."/>
        </authorList>
    </citation>
    <scope>NUCLEOTIDE SEQUENCE</scope>
</reference>
<evidence type="ECO:0000259" key="13">
    <source>
        <dbReference type="Pfam" id="PF09084"/>
    </source>
</evidence>
<dbReference type="GO" id="GO:0016740">
    <property type="term" value="F:transferase activity"/>
    <property type="evidence" value="ECO:0007669"/>
    <property type="project" value="UniProtKB-KW"/>
</dbReference>
<sequence length="398" mass="42006">MNRRTRGAIVSVIALSLVAAACGDDSEESVETDAPAATSAPAATDGGDAGSGECAELTEVKLQLQWVTQAQFAGYYAAIDQGFYEDQCLDVTILEGAVDITPQDVLASGASDFAIAWVPKALASREQGANIVNIAQVYQRSGTLQVSFKEAGITSPEDFAGKKIGNWGFGNEFEVFAAMTKAGLDPATDVTNVQQQFDMVALLAGDIDAAEAMTYNEYAQVLEAINPDTGELYTPDDFNVISYEEYGVGMLQDAIWADGARLGDPAYQETATKFVAASLQGWAYCRDNVQACADIVLAQSPILGASHQLWQMNEVNKLIWPAANGVGVIDQAAWDRTVEIASGTKNLDGATVLTKPVDAGAFTNEYVEAAHAILEGLGVEITGSGYAPIEVELKEGGA</sequence>
<evidence type="ECO:0000256" key="9">
    <source>
        <dbReference type="ARBA" id="ARBA00023004"/>
    </source>
</evidence>
<keyword evidence="8" id="KW-0784">Thiamine biosynthesis</keyword>
<feature type="region of interest" description="Disordered" evidence="12">
    <location>
        <begin position="28"/>
        <end position="51"/>
    </location>
</feature>
<dbReference type="PANTHER" id="PTHR31528:SF1">
    <property type="entry name" value="4-AMINO-5-HYDROXYMETHYL-2-METHYLPYRIMIDINE PHOSPHATE SYNTHASE THI11-RELATED"/>
    <property type="match status" value="1"/>
</dbReference>
<evidence type="ECO:0000256" key="3">
    <source>
        <dbReference type="ARBA" id="ARBA00009406"/>
    </source>
</evidence>
<protein>
    <recommendedName>
        <fullName evidence="10">Thiamine pyrimidine synthase</fullName>
    </recommendedName>
</protein>
<proteinExistence type="inferred from homology"/>